<protein>
    <submittedName>
        <fullName evidence="3">Serine acetyltransferase</fullName>
        <ecNumber evidence="3">2.3.1.30</ecNumber>
    </submittedName>
</protein>
<dbReference type="Gene3D" id="2.160.10.10">
    <property type="entry name" value="Hexapeptide repeat proteins"/>
    <property type="match status" value="1"/>
</dbReference>
<dbReference type="PANTHER" id="PTHR42811">
    <property type="entry name" value="SERINE ACETYLTRANSFERASE"/>
    <property type="match status" value="1"/>
</dbReference>
<keyword evidence="2" id="KW-0812">Transmembrane</keyword>
<evidence type="ECO:0000256" key="1">
    <source>
        <dbReference type="SAM" id="MobiDB-lite"/>
    </source>
</evidence>
<dbReference type="EC" id="2.3.1.30" evidence="3"/>
<keyword evidence="4" id="KW-1185">Reference proteome</keyword>
<keyword evidence="3" id="KW-0012">Acyltransferase</keyword>
<dbReference type="GO" id="GO:0009001">
    <property type="term" value="F:serine O-acetyltransferase activity"/>
    <property type="evidence" value="ECO:0007669"/>
    <property type="project" value="UniProtKB-EC"/>
</dbReference>
<feature type="transmembrane region" description="Helical" evidence="2">
    <location>
        <begin position="53"/>
        <end position="73"/>
    </location>
</feature>
<keyword evidence="3" id="KW-0808">Transferase</keyword>
<dbReference type="Proteomes" id="UP000315440">
    <property type="component" value="Unassembled WGS sequence"/>
</dbReference>
<dbReference type="RefSeq" id="WP_146399945.1">
    <property type="nucleotide sequence ID" value="NZ_SJPQ01000002.1"/>
</dbReference>
<evidence type="ECO:0000256" key="2">
    <source>
        <dbReference type="SAM" id="Phobius"/>
    </source>
</evidence>
<keyword evidence="2" id="KW-0472">Membrane</keyword>
<dbReference type="OrthoDB" id="7545269at2"/>
<dbReference type="EMBL" id="SJPQ01000002">
    <property type="protein sequence ID" value="TWT88684.1"/>
    <property type="molecule type" value="Genomic_DNA"/>
</dbReference>
<keyword evidence="2" id="KW-1133">Transmembrane helix</keyword>
<name>A0A5C5ZMI3_9BACT</name>
<feature type="compositionally biased region" description="Basic and acidic residues" evidence="1">
    <location>
        <begin position="205"/>
        <end position="218"/>
    </location>
</feature>
<accession>A0A5C5ZMI3</accession>
<sequence length="218" mass="23551">MDQDAEPAELPQPAAAEVALAEFEIAEPVTLSGLAADLMRHAPPRLGRGWCRYGLGLAAAALLSSGFHMVAAYRFGAFFHRCKLYPLSFLVEKFIFHWYYCVIPSSVKIGPGLWAPHPLGIVLNSRARLGAGVYLRQHAEIVHVWESDDVCSGVVGDRAQLNSGCILVKGGVVGHDSIVGARAVVNKPVPPGHVAVGAPAKSKPMRPEQFLDRTPRWV</sequence>
<comment type="caution">
    <text evidence="3">The sequence shown here is derived from an EMBL/GenBank/DDBJ whole genome shotgun (WGS) entry which is preliminary data.</text>
</comment>
<reference evidence="3 4" key="1">
    <citation type="submission" date="2019-02" db="EMBL/GenBank/DDBJ databases">
        <title>Deep-cultivation of Planctomycetes and their phenomic and genomic characterization uncovers novel biology.</title>
        <authorList>
            <person name="Wiegand S."/>
            <person name="Jogler M."/>
            <person name="Boedeker C."/>
            <person name="Pinto D."/>
            <person name="Vollmers J."/>
            <person name="Rivas-Marin E."/>
            <person name="Kohn T."/>
            <person name="Peeters S.H."/>
            <person name="Heuer A."/>
            <person name="Rast P."/>
            <person name="Oberbeckmann S."/>
            <person name="Bunk B."/>
            <person name="Jeske O."/>
            <person name="Meyerdierks A."/>
            <person name="Storesund J.E."/>
            <person name="Kallscheuer N."/>
            <person name="Luecker S."/>
            <person name="Lage O.M."/>
            <person name="Pohl T."/>
            <person name="Merkel B.J."/>
            <person name="Hornburger P."/>
            <person name="Mueller R.-W."/>
            <person name="Bruemmer F."/>
            <person name="Labrenz M."/>
            <person name="Spormann A.M."/>
            <person name="Op Den Camp H."/>
            <person name="Overmann J."/>
            <person name="Amann R."/>
            <person name="Jetten M.S.M."/>
            <person name="Mascher T."/>
            <person name="Medema M.H."/>
            <person name="Devos D.P."/>
            <person name="Kaster A.-K."/>
            <person name="Ovreas L."/>
            <person name="Rohde M."/>
            <person name="Galperin M.Y."/>
            <person name="Jogler C."/>
        </authorList>
    </citation>
    <scope>NUCLEOTIDE SEQUENCE [LARGE SCALE GENOMIC DNA]</scope>
    <source>
        <strain evidence="3 4">Mal64</strain>
    </source>
</reference>
<dbReference type="InterPro" id="IPR011004">
    <property type="entry name" value="Trimer_LpxA-like_sf"/>
</dbReference>
<dbReference type="SUPFAM" id="SSF51161">
    <property type="entry name" value="Trimeric LpxA-like enzymes"/>
    <property type="match status" value="1"/>
</dbReference>
<organism evidence="3 4">
    <name type="scientific">Pseudobythopirellula maris</name>
    <dbReference type="NCBI Taxonomy" id="2527991"/>
    <lineage>
        <taxon>Bacteria</taxon>
        <taxon>Pseudomonadati</taxon>
        <taxon>Planctomycetota</taxon>
        <taxon>Planctomycetia</taxon>
        <taxon>Pirellulales</taxon>
        <taxon>Lacipirellulaceae</taxon>
        <taxon>Pseudobythopirellula</taxon>
    </lineage>
</organism>
<evidence type="ECO:0000313" key="4">
    <source>
        <dbReference type="Proteomes" id="UP000315440"/>
    </source>
</evidence>
<evidence type="ECO:0000313" key="3">
    <source>
        <dbReference type="EMBL" id="TWT88684.1"/>
    </source>
</evidence>
<dbReference type="AlphaFoldDB" id="A0A5C5ZMI3"/>
<gene>
    <name evidence="3" type="primary">cysE_1</name>
    <name evidence="3" type="ORF">Mal64_21710</name>
</gene>
<proteinExistence type="predicted"/>
<feature type="region of interest" description="Disordered" evidence="1">
    <location>
        <begin position="195"/>
        <end position="218"/>
    </location>
</feature>